<feature type="binding site" evidence="6">
    <location>
        <position position="61"/>
    </location>
    <ligand>
        <name>molybdate</name>
        <dbReference type="ChEBI" id="CHEBI:36264"/>
    </ligand>
</feature>
<dbReference type="GO" id="GO:1901359">
    <property type="term" value="F:tungstate binding"/>
    <property type="evidence" value="ECO:0007669"/>
    <property type="project" value="UniProtKB-ARBA"/>
</dbReference>
<evidence type="ECO:0000313" key="10">
    <source>
        <dbReference type="Proteomes" id="UP000232188"/>
    </source>
</evidence>
<dbReference type="Gene3D" id="3.40.190.10">
    <property type="entry name" value="Periplasmic binding protein-like II"/>
    <property type="match status" value="2"/>
</dbReference>
<protein>
    <submittedName>
        <fullName evidence="7">Molybdate ABC transporter substrate-binding protein</fullName>
    </submittedName>
</protein>
<proteinExistence type="inferred from homology"/>
<evidence type="ECO:0000256" key="3">
    <source>
        <dbReference type="ARBA" id="ARBA00022723"/>
    </source>
</evidence>
<reference evidence="9 10" key="1">
    <citation type="submission" date="2017-07" db="EMBL/GenBank/DDBJ databases">
        <title>Leptospira spp. isolated from tropical soils.</title>
        <authorList>
            <person name="Thibeaux R."/>
            <person name="Iraola G."/>
            <person name="Ferres I."/>
            <person name="Bierque E."/>
            <person name="Girault D."/>
            <person name="Soupe-Gilbert M.-E."/>
            <person name="Picardeau M."/>
            <person name="Goarant C."/>
        </authorList>
    </citation>
    <scope>NUCLEOTIDE SEQUENCE [LARGE SCALE GENOMIC DNA]</scope>
    <source>
        <strain evidence="7 10">FH2-B-C1</strain>
        <strain evidence="8 9">FH2-B-D1</strain>
    </source>
</reference>
<dbReference type="GO" id="GO:0015689">
    <property type="term" value="P:molybdate ion transport"/>
    <property type="evidence" value="ECO:0007669"/>
    <property type="project" value="InterPro"/>
</dbReference>
<sequence>MQKIMIVFLISFSLLLSPIFGEGERQLIVSAASSLTQAFTEIGKEFEKKHSIKVLFNFGASGVLLQQIENGAPADIFASADQETLEKGLEKQLFDPKSKKNFVRNRLVLIAPAETAKIRFLAELKENFVQRIAIGNPATVPAGRYAKEVLEKEGLYKSLENKFIPGENVRQVLDYVARGEVDAGFVYRTDAALMQNKVRIVVDDLKTKPILYPIVIVSKTELPKESRLFVEFLNSSEARNIFEKFRFAKVESNLP</sequence>
<evidence type="ECO:0000256" key="6">
    <source>
        <dbReference type="PIRSR" id="PIRSR004846-1"/>
    </source>
</evidence>
<feature type="binding site" evidence="6">
    <location>
        <position position="187"/>
    </location>
    <ligand>
        <name>molybdate</name>
        <dbReference type="ChEBI" id="CHEBI:36264"/>
    </ligand>
</feature>
<evidence type="ECO:0000256" key="1">
    <source>
        <dbReference type="ARBA" id="ARBA00009175"/>
    </source>
</evidence>
<dbReference type="Proteomes" id="UP000232149">
    <property type="component" value="Unassembled WGS sequence"/>
</dbReference>
<keyword evidence="2 6" id="KW-0500">Molybdenum</keyword>
<dbReference type="PANTHER" id="PTHR30632:SF0">
    <property type="entry name" value="SULFATE-BINDING PROTEIN"/>
    <property type="match status" value="1"/>
</dbReference>
<name>A0A2M9YPN7_9LEPT</name>
<comment type="subunit">
    <text evidence="5">The complex is composed of two ATP-binding proteins (ModC), two transmembrane proteins (ModB) and a solute-binding protein (ModA).</text>
</comment>
<evidence type="ECO:0000256" key="5">
    <source>
        <dbReference type="ARBA" id="ARBA00062515"/>
    </source>
</evidence>
<evidence type="ECO:0000256" key="2">
    <source>
        <dbReference type="ARBA" id="ARBA00022505"/>
    </source>
</evidence>
<dbReference type="FunFam" id="3.40.190.10:FF:000035">
    <property type="entry name" value="Molybdate ABC transporter substrate-binding protein"/>
    <property type="match status" value="1"/>
</dbReference>
<evidence type="ECO:0000313" key="8">
    <source>
        <dbReference type="EMBL" id="PJZ62250.1"/>
    </source>
</evidence>
<dbReference type="Proteomes" id="UP000232188">
    <property type="component" value="Unassembled WGS sequence"/>
</dbReference>
<feature type="binding site" evidence="6">
    <location>
        <position position="34"/>
    </location>
    <ligand>
        <name>molybdate</name>
        <dbReference type="ChEBI" id="CHEBI:36264"/>
    </ligand>
</feature>
<accession>A0A2M9YPN7</accession>
<keyword evidence="4" id="KW-0732">Signal</keyword>
<dbReference type="Pfam" id="PF13531">
    <property type="entry name" value="SBP_bac_11"/>
    <property type="match status" value="1"/>
</dbReference>
<dbReference type="SUPFAM" id="SSF53850">
    <property type="entry name" value="Periplasmic binding protein-like II"/>
    <property type="match status" value="1"/>
</dbReference>
<feature type="binding site" evidence="6">
    <location>
        <position position="169"/>
    </location>
    <ligand>
        <name>molybdate</name>
        <dbReference type="ChEBI" id="CHEBI:36264"/>
    </ligand>
</feature>
<dbReference type="GO" id="GO:0046872">
    <property type="term" value="F:metal ion binding"/>
    <property type="evidence" value="ECO:0007669"/>
    <property type="project" value="UniProtKB-KW"/>
</dbReference>
<dbReference type="EMBL" id="NPDV01000007">
    <property type="protein sequence ID" value="PJZ53497.1"/>
    <property type="molecule type" value="Genomic_DNA"/>
</dbReference>
<gene>
    <name evidence="7" type="primary">modA</name>
    <name evidence="8" type="ORF">CH376_09265</name>
    <name evidence="7" type="ORF">CH380_09965</name>
</gene>
<comment type="similarity">
    <text evidence="1">Belongs to the bacterial solute-binding protein ModA family.</text>
</comment>
<dbReference type="PIRSF" id="PIRSF004846">
    <property type="entry name" value="ModA"/>
    <property type="match status" value="1"/>
</dbReference>
<keyword evidence="3 6" id="KW-0479">Metal-binding</keyword>
<dbReference type="EMBL" id="NPDU01000019">
    <property type="protein sequence ID" value="PJZ62250.1"/>
    <property type="molecule type" value="Genomic_DNA"/>
</dbReference>
<organism evidence="7 10">
    <name type="scientific">Leptospira adleri</name>
    <dbReference type="NCBI Taxonomy" id="2023186"/>
    <lineage>
        <taxon>Bacteria</taxon>
        <taxon>Pseudomonadati</taxon>
        <taxon>Spirochaetota</taxon>
        <taxon>Spirochaetia</taxon>
        <taxon>Leptospirales</taxon>
        <taxon>Leptospiraceae</taxon>
        <taxon>Leptospira</taxon>
    </lineage>
</organism>
<dbReference type="NCBIfam" id="TIGR01256">
    <property type="entry name" value="modA"/>
    <property type="match status" value="1"/>
</dbReference>
<evidence type="ECO:0000313" key="7">
    <source>
        <dbReference type="EMBL" id="PJZ53497.1"/>
    </source>
</evidence>
<dbReference type="InterPro" id="IPR005950">
    <property type="entry name" value="ModA"/>
</dbReference>
<dbReference type="InterPro" id="IPR050682">
    <property type="entry name" value="ModA/WtpA"/>
</dbReference>
<evidence type="ECO:0000313" key="9">
    <source>
        <dbReference type="Proteomes" id="UP000232149"/>
    </source>
</evidence>
<dbReference type="PANTHER" id="PTHR30632">
    <property type="entry name" value="MOLYBDATE-BINDING PERIPLASMIC PROTEIN"/>
    <property type="match status" value="1"/>
</dbReference>
<keyword evidence="9" id="KW-1185">Reference proteome</keyword>
<feature type="binding site" evidence="6">
    <location>
        <position position="142"/>
    </location>
    <ligand>
        <name>molybdate</name>
        <dbReference type="ChEBI" id="CHEBI:36264"/>
    </ligand>
</feature>
<dbReference type="AlphaFoldDB" id="A0A2M9YPN7"/>
<dbReference type="GO" id="GO:0030973">
    <property type="term" value="F:molybdate ion binding"/>
    <property type="evidence" value="ECO:0007669"/>
    <property type="project" value="TreeGrafter"/>
</dbReference>
<comment type="caution">
    <text evidence="7">The sequence shown here is derived from an EMBL/GenBank/DDBJ whole genome shotgun (WGS) entry which is preliminary data.</text>
</comment>
<evidence type="ECO:0000256" key="4">
    <source>
        <dbReference type="ARBA" id="ARBA00022729"/>
    </source>
</evidence>